<reference evidence="1 2" key="1">
    <citation type="submission" date="2023-12" db="EMBL/GenBank/DDBJ databases">
        <title>Blastococcus brunescens sp. nov., an actonobacterium isolated from sandstone collected in sahara desert.</title>
        <authorList>
            <person name="Gtari M."/>
            <person name="Ghodhbane F."/>
        </authorList>
    </citation>
    <scope>NUCLEOTIDE SEQUENCE [LARGE SCALE GENOMIC DNA]</scope>
    <source>
        <strain evidence="1 2">BMG 8361</strain>
    </source>
</reference>
<dbReference type="Proteomes" id="UP001324287">
    <property type="component" value="Chromosome"/>
</dbReference>
<organism evidence="1 2">
    <name type="scientific">Blastococcus brunescens</name>
    <dbReference type="NCBI Taxonomy" id="1564165"/>
    <lineage>
        <taxon>Bacteria</taxon>
        <taxon>Bacillati</taxon>
        <taxon>Actinomycetota</taxon>
        <taxon>Actinomycetes</taxon>
        <taxon>Geodermatophilales</taxon>
        <taxon>Geodermatophilaceae</taxon>
        <taxon>Blastococcus</taxon>
    </lineage>
</organism>
<dbReference type="EMBL" id="CP141261">
    <property type="protein sequence ID" value="WRL62828.1"/>
    <property type="molecule type" value="Genomic_DNA"/>
</dbReference>
<gene>
    <name evidence="1" type="ORF">U6N30_23515</name>
</gene>
<keyword evidence="2" id="KW-1185">Reference proteome</keyword>
<dbReference type="InterPro" id="IPR046646">
    <property type="entry name" value="DUF6758"/>
</dbReference>
<protein>
    <submittedName>
        <fullName evidence="1">DUF6758 family protein</fullName>
    </submittedName>
</protein>
<accession>A0ABZ1AZG5</accession>
<evidence type="ECO:0000313" key="1">
    <source>
        <dbReference type="EMBL" id="WRL62828.1"/>
    </source>
</evidence>
<dbReference type="Pfam" id="PF20544">
    <property type="entry name" value="DUF6758"/>
    <property type="match status" value="1"/>
</dbReference>
<name>A0ABZ1AZG5_9ACTN</name>
<dbReference type="RefSeq" id="WP_324274177.1">
    <property type="nucleotide sequence ID" value="NZ_CP141261.1"/>
</dbReference>
<proteinExistence type="predicted"/>
<sequence length="209" mass="21747">MPDERHAGLPPMRRGLAVRPGSAGQAWCHVHGAVTPLHHTVLVAHDAISAVTADARVPAWVPDPMPVGWSVTGMAWGGEPGARAIVVDCAGPAPLGGSAELVLVAEEPGTGVGCGYAGLPGLDPGDVIEGPSSVDVKAAGQHAPLWAVPTTDDRAAFVGEAYGVWLWLVMWPMNAAWLLAEQLELIDLRDRIYPDLPLGPPSEHLLPGS</sequence>
<evidence type="ECO:0000313" key="2">
    <source>
        <dbReference type="Proteomes" id="UP001324287"/>
    </source>
</evidence>